<protein>
    <submittedName>
        <fullName evidence="6">Uncharacterized protein</fullName>
    </submittedName>
</protein>
<dbReference type="Gene3D" id="3.90.740.10">
    <property type="entry name" value="Valyl/Leucyl/Isoleucyl-tRNA synthetase, editing domain"/>
    <property type="match status" value="1"/>
</dbReference>
<evidence type="ECO:0000256" key="1">
    <source>
        <dbReference type="ARBA" id="ARBA00022598"/>
    </source>
</evidence>
<keyword evidence="4" id="KW-0648">Protein biosynthesis</keyword>
<evidence type="ECO:0000256" key="4">
    <source>
        <dbReference type="ARBA" id="ARBA00022917"/>
    </source>
</evidence>
<keyword evidence="2" id="KW-0547">Nucleotide-binding</keyword>
<dbReference type="GO" id="GO:0002161">
    <property type="term" value="F:aminoacyl-tRNA deacylase activity"/>
    <property type="evidence" value="ECO:0007669"/>
    <property type="project" value="InterPro"/>
</dbReference>
<evidence type="ECO:0000256" key="2">
    <source>
        <dbReference type="ARBA" id="ARBA00022741"/>
    </source>
</evidence>
<name>A0A699XEC1_TANCI</name>
<evidence type="ECO:0000256" key="5">
    <source>
        <dbReference type="ARBA" id="ARBA00023146"/>
    </source>
</evidence>
<accession>A0A699XEC1</accession>
<keyword evidence="3" id="KW-0067">ATP-binding</keyword>
<evidence type="ECO:0000313" key="6">
    <source>
        <dbReference type="EMBL" id="GFD56750.1"/>
    </source>
</evidence>
<dbReference type="GO" id="GO:0006418">
    <property type="term" value="P:tRNA aminoacylation for protein translation"/>
    <property type="evidence" value="ECO:0007669"/>
    <property type="project" value="InterPro"/>
</dbReference>
<dbReference type="GO" id="GO:0004812">
    <property type="term" value="F:aminoacyl-tRNA ligase activity"/>
    <property type="evidence" value="ECO:0007669"/>
    <property type="project" value="UniProtKB-KW"/>
</dbReference>
<feature type="non-terminal residue" evidence="6">
    <location>
        <position position="89"/>
    </location>
</feature>
<dbReference type="GO" id="GO:0005524">
    <property type="term" value="F:ATP binding"/>
    <property type="evidence" value="ECO:0007669"/>
    <property type="project" value="UniProtKB-KW"/>
</dbReference>
<organism evidence="6">
    <name type="scientific">Tanacetum cinerariifolium</name>
    <name type="common">Dalmatian daisy</name>
    <name type="synonym">Chrysanthemum cinerariifolium</name>
    <dbReference type="NCBI Taxonomy" id="118510"/>
    <lineage>
        <taxon>Eukaryota</taxon>
        <taxon>Viridiplantae</taxon>
        <taxon>Streptophyta</taxon>
        <taxon>Embryophyta</taxon>
        <taxon>Tracheophyta</taxon>
        <taxon>Spermatophyta</taxon>
        <taxon>Magnoliopsida</taxon>
        <taxon>eudicotyledons</taxon>
        <taxon>Gunneridae</taxon>
        <taxon>Pentapetalae</taxon>
        <taxon>asterids</taxon>
        <taxon>campanulids</taxon>
        <taxon>Asterales</taxon>
        <taxon>Asteraceae</taxon>
        <taxon>Asteroideae</taxon>
        <taxon>Anthemideae</taxon>
        <taxon>Anthemidinae</taxon>
        <taxon>Tanacetum</taxon>
    </lineage>
</organism>
<sequence>AKALVNKYFSEKGANAPFEGYAEGDKKVLPWRIEAEFTGADLVGIHYERLFNTEAGFPHFEGEENAFRVIPGDFVTTEDGTGIVHISPT</sequence>
<dbReference type="EMBL" id="BKCJ011832762">
    <property type="protein sequence ID" value="GFD56750.1"/>
    <property type="molecule type" value="Genomic_DNA"/>
</dbReference>
<dbReference type="InterPro" id="IPR009008">
    <property type="entry name" value="Val/Leu/Ile-tRNA-synth_edit"/>
</dbReference>
<dbReference type="AlphaFoldDB" id="A0A699XEC1"/>
<proteinExistence type="predicted"/>
<feature type="non-terminal residue" evidence="6">
    <location>
        <position position="1"/>
    </location>
</feature>
<gene>
    <name evidence="6" type="ORF">Tci_928719</name>
</gene>
<comment type="caution">
    <text evidence="6">The sequence shown here is derived from an EMBL/GenBank/DDBJ whole genome shotgun (WGS) entry which is preliminary data.</text>
</comment>
<reference evidence="6" key="1">
    <citation type="journal article" date="2019" name="Sci. Rep.">
        <title>Draft genome of Tanacetum cinerariifolium, the natural source of mosquito coil.</title>
        <authorList>
            <person name="Yamashiro T."/>
            <person name="Shiraishi A."/>
            <person name="Satake H."/>
            <person name="Nakayama K."/>
        </authorList>
    </citation>
    <scope>NUCLEOTIDE SEQUENCE</scope>
</reference>
<dbReference type="SUPFAM" id="SSF50677">
    <property type="entry name" value="ValRS/IleRS/LeuRS editing domain"/>
    <property type="match status" value="1"/>
</dbReference>
<evidence type="ECO:0000256" key="3">
    <source>
        <dbReference type="ARBA" id="ARBA00022840"/>
    </source>
</evidence>
<keyword evidence="1" id="KW-0436">Ligase</keyword>
<keyword evidence="5" id="KW-0030">Aminoacyl-tRNA synthetase</keyword>